<organism evidence="3 4">
    <name type="scientific">Sulfitobacter faviae</name>
    <dbReference type="NCBI Taxonomy" id="1775881"/>
    <lineage>
        <taxon>Bacteria</taxon>
        <taxon>Pseudomonadati</taxon>
        <taxon>Pseudomonadota</taxon>
        <taxon>Alphaproteobacteria</taxon>
        <taxon>Rhodobacterales</taxon>
        <taxon>Roseobacteraceae</taxon>
        <taxon>Sulfitobacter</taxon>
    </lineage>
</organism>
<dbReference type="EMBL" id="CP139730">
    <property type="protein sequence ID" value="WPZ23963.1"/>
    <property type="molecule type" value="Genomic_DNA"/>
</dbReference>
<dbReference type="GO" id="GO:0016740">
    <property type="term" value="F:transferase activity"/>
    <property type="evidence" value="ECO:0007669"/>
    <property type="project" value="UniProtKB-KW"/>
</dbReference>
<dbReference type="PANTHER" id="PTHR48207:SF3">
    <property type="entry name" value="SUCCINATE--HYDROXYMETHYLGLUTARATE COA-TRANSFERASE"/>
    <property type="match status" value="1"/>
</dbReference>
<dbReference type="InterPro" id="IPR023606">
    <property type="entry name" value="CoA-Trfase_III_dom_1_sf"/>
</dbReference>
<keyword evidence="4" id="KW-1185">Reference proteome</keyword>
<dbReference type="Gene3D" id="3.30.1540.10">
    <property type="entry name" value="formyl-coa transferase, domain 3"/>
    <property type="match status" value="1"/>
</dbReference>
<dbReference type="SUPFAM" id="SSF89796">
    <property type="entry name" value="CoA-transferase family III (CaiB/BaiF)"/>
    <property type="match status" value="1"/>
</dbReference>
<proteinExistence type="predicted"/>
<dbReference type="Pfam" id="PF02515">
    <property type="entry name" value="CoA_transf_3"/>
    <property type="match status" value="1"/>
</dbReference>
<keyword evidence="3" id="KW-0614">Plasmid</keyword>
<dbReference type="Proteomes" id="UP001326567">
    <property type="component" value="Plasmid unnamed05"/>
</dbReference>
<feature type="compositionally biased region" description="Basic and acidic residues" evidence="2">
    <location>
        <begin position="369"/>
        <end position="379"/>
    </location>
</feature>
<feature type="region of interest" description="Disordered" evidence="2">
    <location>
        <begin position="360"/>
        <end position="379"/>
    </location>
</feature>
<dbReference type="InterPro" id="IPR050483">
    <property type="entry name" value="CoA-transferase_III_domain"/>
</dbReference>
<keyword evidence="1 3" id="KW-0808">Transferase</keyword>
<dbReference type="Gene3D" id="3.40.50.10540">
    <property type="entry name" value="Crotonobetainyl-coa:carnitine coa-transferase, domain 1"/>
    <property type="match status" value="1"/>
</dbReference>
<protein>
    <submittedName>
        <fullName evidence="3">CoA transferase</fullName>
        <ecNumber evidence="3">2.8.3.-</ecNumber>
    </submittedName>
</protein>
<dbReference type="EC" id="2.8.3.-" evidence="3"/>
<dbReference type="InterPro" id="IPR003673">
    <property type="entry name" value="CoA-Trfase_fam_III"/>
</dbReference>
<dbReference type="InterPro" id="IPR044855">
    <property type="entry name" value="CoA-Trfase_III_dom3_sf"/>
</dbReference>
<name>A0ABZ0V542_9RHOB</name>
<geneLocation type="plasmid" evidence="3 4">
    <name>unnamed05</name>
</geneLocation>
<reference evidence="3 4" key="1">
    <citation type="submission" date="2023-11" db="EMBL/GenBank/DDBJ databases">
        <title>From the Deep-Sea to the Surface: Bacterial Genomes Isolated from the Moytirra Hydrothermal Vent Plume.</title>
        <authorList>
            <person name="Major S.R."/>
        </authorList>
    </citation>
    <scope>NUCLEOTIDE SEQUENCE [LARGE SCALE GENOMIC DNA]</scope>
    <source>
        <strain evidence="3 4">OXR-9</strain>
        <plasmid evidence="3 4">unnamed05</plasmid>
    </source>
</reference>
<evidence type="ECO:0000313" key="4">
    <source>
        <dbReference type="Proteomes" id="UP001326567"/>
    </source>
</evidence>
<evidence type="ECO:0000313" key="3">
    <source>
        <dbReference type="EMBL" id="WPZ23963.1"/>
    </source>
</evidence>
<dbReference type="PANTHER" id="PTHR48207">
    <property type="entry name" value="SUCCINATE--HYDROXYMETHYLGLUTARATE COA-TRANSFERASE"/>
    <property type="match status" value="1"/>
</dbReference>
<evidence type="ECO:0000256" key="2">
    <source>
        <dbReference type="SAM" id="MobiDB-lite"/>
    </source>
</evidence>
<evidence type="ECO:0000256" key="1">
    <source>
        <dbReference type="ARBA" id="ARBA00022679"/>
    </source>
</evidence>
<dbReference type="RefSeq" id="WP_322330117.1">
    <property type="nucleotide sequence ID" value="NZ_CP139730.1"/>
</dbReference>
<sequence>MNDTRQLPLEGLRVIEIGTMITAPLAASILAEMGAEVIKVERPEGDPFRSFVGGSYAPHFRAYNKGKNSVTLDLREETDRERLRELLQGADALVENFRPGVMSRLGFPADVIARDYPQLVYCSITGFGTKGPYRDRPAYDTVALALSGIANLKIDPAKPGISGPTTSDNVTGMYAAQAIVAALLGRERGKTARRVEVNMLEASVAFIPDSYAMADEGHSVDRLTRVRASQSYAMTSKEDKVLVIHLSSAVKFWDALLTAVDDPTLSDDPRFASRQDRYDNYEALQETLAEIFRRRTLEEWIDRLSKNDVPFSPALTIDEVPRNEQVQCLGTFSEITASDGKSYRVINAPLRFDGHRAPVRRAPPLLGEDNGRLIRSKAE</sequence>
<accession>A0ABZ0V542</accession>
<gene>
    <name evidence="3" type="ORF">T7987_19270</name>
</gene>